<dbReference type="AlphaFoldDB" id="A0A1G2QWB2"/>
<reference evidence="3 4" key="1">
    <citation type="journal article" date="2016" name="Nat. Commun.">
        <title>Thousands of microbial genomes shed light on interconnected biogeochemical processes in an aquifer system.</title>
        <authorList>
            <person name="Anantharaman K."/>
            <person name="Brown C.T."/>
            <person name="Hug L.A."/>
            <person name="Sharon I."/>
            <person name="Castelle C.J."/>
            <person name="Probst A.J."/>
            <person name="Thomas B.C."/>
            <person name="Singh A."/>
            <person name="Wilkins M.J."/>
            <person name="Karaoz U."/>
            <person name="Brodie E.L."/>
            <person name="Williams K.H."/>
            <person name="Hubbard S.S."/>
            <person name="Banfield J.F."/>
        </authorList>
    </citation>
    <scope>NUCLEOTIDE SEQUENCE [LARGE SCALE GENOMIC DNA]</scope>
</reference>
<evidence type="ECO:0000313" key="3">
    <source>
        <dbReference type="EMBL" id="OHA64439.1"/>
    </source>
</evidence>
<protein>
    <recommendedName>
        <fullName evidence="2">SpoVT-AbrB domain-containing protein</fullName>
    </recommendedName>
</protein>
<evidence type="ECO:0000313" key="4">
    <source>
        <dbReference type="Proteomes" id="UP000178170"/>
    </source>
</evidence>
<dbReference type="InterPro" id="IPR007159">
    <property type="entry name" value="SpoVT-AbrB_dom"/>
</dbReference>
<name>A0A1G2QWB2_9BACT</name>
<comment type="caution">
    <text evidence="3">The sequence shown here is derived from an EMBL/GenBank/DDBJ whole genome shotgun (WGS) entry which is preliminary data.</text>
</comment>
<evidence type="ECO:0000256" key="1">
    <source>
        <dbReference type="PROSITE-ProRule" id="PRU01076"/>
    </source>
</evidence>
<dbReference type="NCBIfam" id="TIGR01439">
    <property type="entry name" value="lp_hng_hel_AbrB"/>
    <property type="match status" value="1"/>
</dbReference>
<proteinExistence type="predicted"/>
<dbReference type="InterPro" id="IPR037914">
    <property type="entry name" value="SpoVT-AbrB_sf"/>
</dbReference>
<dbReference type="InterPro" id="IPR052975">
    <property type="entry name" value="Repressor-like_regulatory"/>
</dbReference>
<dbReference type="SMART" id="SM00966">
    <property type="entry name" value="SpoVT_AbrB"/>
    <property type="match status" value="1"/>
</dbReference>
<accession>A0A1G2QWB2</accession>
<organism evidence="3 4">
    <name type="scientific">Candidatus Wildermuthbacteria bacterium RIFCSPHIGHO2_01_FULL_48_27b</name>
    <dbReference type="NCBI Taxonomy" id="1802447"/>
    <lineage>
        <taxon>Bacteria</taxon>
        <taxon>Candidatus Wildermuthiibacteriota</taxon>
    </lineage>
</organism>
<dbReference type="Gene3D" id="2.10.260.10">
    <property type="match status" value="1"/>
</dbReference>
<gene>
    <name evidence="3" type="ORF">A2843_02020</name>
</gene>
<dbReference type="GO" id="GO:0003677">
    <property type="term" value="F:DNA binding"/>
    <property type="evidence" value="ECO:0007669"/>
    <property type="project" value="UniProtKB-UniRule"/>
</dbReference>
<keyword evidence="1" id="KW-0238">DNA-binding</keyword>
<dbReference type="EMBL" id="MHTS01000016">
    <property type="protein sequence ID" value="OHA64439.1"/>
    <property type="molecule type" value="Genomic_DNA"/>
</dbReference>
<feature type="domain" description="SpoVT-AbrB" evidence="2">
    <location>
        <begin position="4"/>
        <end position="49"/>
    </location>
</feature>
<dbReference type="SUPFAM" id="SSF89447">
    <property type="entry name" value="AbrB/MazE/MraZ-like"/>
    <property type="match status" value="1"/>
</dbReference>
<dbReference type="Pfam" id="PF04014">
    <property type="entry name" value="MazE_antitoxin"/>
    <property type="match status" value="1"/>
</dbReference>
<dbReference type="PANTHER" id="PTHR34860:SF6">
    <property type="entry name" value="REPRESSOR-LIKE PROTEIN SSO7C3"/>
    <property type="match status" value="1"/>
</dbReference>
<dbReference type="Proteomes" id="UP000178170">
    <property type="component" value="Unassembled WGS sequence"/>
</dbReference>
<evidence type="ECO:0000259" key="2">
    <source>
        <dbReference type="PROSITE" id="PS51740"/>
    </source>
</evidence>
<sequence>MKVGKITKASQKGQIVIPKEYRDALSVREGTPLHISLKGQGIYIEPVEGIIHREEGNEAYLKLLEKTKGAWAGDDWEETEKKRRKIELAASKRRKTW</sequence>
<dbReference type="PANTHER" id="PTHR34860">
    <property type="entry name" value="REPRESSOR-LIKE PROTEIN SSO7C3"/>
    <property type="match status" value="1"/>
</dbReference>
<dbReference type="PROSITE" id="PS51740">
    <property type="entry name" value="SPOVT_ABRB"/>
    <property type="match status" value="1"/>
</dbReference>